<protein>
    <submittedName>
        <fullName evidence="1">Uncharacterized protein</fullName>
    </submittedName>
</protein>
<organism evidence="1 2">
    <name type="scientific">Streptomyces brasiliscabiei</name>
    <dbReference type="NCBI Taxonomy" id="2736302"/>
    <lineage>
        <taxon>Bacteria</taxon>
        <taxon>Bacillati</taxon>
        <taxon>Actinomycetota</taxon>
        <taxon>Actinomycetes</taxon>
        <taxon>Kitasatosporales</taxon>
        <taxon>Streptomycetaceae</taxon>
        <taxon>Streptomyces</taxon>
    </lineage>
</organism>
<accession>A0ABU8GFD9</accession>
<sequence>MQKRLAVIGTTVAAVAATTLATADSYNGCAYPRVYSFSGGVRLS</sequence>
<reference evidence="1 2" key="1">
    <citation type="submission" date="2024-03" db="EMBL/GenBank/DDBJ databases">
        <title>First Report of Pectobacterium brasiliscabiei causing potato scab in china.</title>
        <authorList>
            <person name="Handique U."/>
        </authorList>
    </citation>
    <scope>NUCLEOTIDE SEQUENCE [LARGE SCALE GENOMIC DNA]</scope>
    <source>
        <strain evidence="1 2">ZRIMU1503</strain>
    </source>
</reference>
<comment type="caution">
    <text evidence="1">The sequence shown here is derived from an EMBL/GenBank/DDBJ whole genome shotgun (WGS) entry which is preliminary data.</text>
</comment>
<evidence type="ECO:0000313" key="2">
    <source>
        <dbReference type="Proteomes" id="UP001365781"/>
    </source>
</evidence>
<evidence type="ECO:0000313" key="1">
    <source>
        <dbReference type="EMBL" id="MEI5611064.1"/>
    </source>
</evidence>
<dbReference type="RefSeq" id="WP_336539095.1">
    <property type="nucleotide sequence ID" value="NZ_JBBAYL010000019.1"/>
</dbReference>
<dbReference type="Proteomes" id="UP001365781">
    <property type="component" value="Unassembled WGS sequence"/>
</dbReference>
<dbReference type="EMBL" id="JBBAYM010000011">
    <property type="protein sequence ID" value="MEI5611064.1"/>
    <property type="molecule type" value="Genomic_DNA"/>
</dbReference>
<name>A0ABU8GFD9_9ACTN</name>
<proteinExistence type="predicted"/>
<gene>
    <name evidence="1" type="ORF">WB403_18025</name>
</gene>
<keyword evidence="2" id="KW-1185">Reference proteome</keyword>